<keyword evidence="1" id="KW-0479">Metal-binding</keyword>
<feature type="region of interest" description="Disordered" evidence="6">
    <location>
        <begin position="656"/>
        <end position="675"/>
    </location>
</feature>
<organism evidence="8 9">
    <name type="scientific">Plutella xylostella</name>
    <name type="common">Diamondback moth</name>
    <name type="synonym">Plutella maculipennis</name>
    <dbReference type="NCBI Taxonomy" id="51655"/>
    <lineage>
        <taxon>Eukaryota</taxon>
        <taxon>Metazoa</taxon>
        <taxon>Ecdysozoa</taxon>
        <taxon>Arthropoda</taxon>
        <taxon>Hexapoda</taxon>
        <taxon>Insecta</taxon>
        <taxon>Pterygota</taxon>
        <taxon>Neoptera</taxon>
        <taxon>Endopterygota</taxon>
        <taxon>Lepidoptera</taxon>
        <taxon>Glossata</taxon>
        <taxon>Ditrysia</taxon>
        <taxon>Yponomeutoidea</taxon>
        <taxon>Plutellidae</taxon>
        <taxon>Plutella</taxon>
    </lineage>
</organism>
<feature type="domain" description="C2H2-type" evidence="7">
    <location>
        <begin position="417"/>
        <end position="444"/>
    </location>
</feature>
<dbReference type="GO" id="GO:0008270">
    <property type="term" value="F:zinc ion binding"/>
    <property type="evidence" value="ECO:0007669"/>
    <property type="project" value="UniProtKB-KW"/>
</dbReference>
<feature type="region of interest" description="Disordered" evidence="6">
    <location>
        <begin position="138"/>
        <end position="223"/>
    </location>
</feature>
<feature type="domain" description="C2H2-type" evidence="7">
    <location>
        <begin position="604"/>
        <end position="632"/>
    </location>
</feature>
<feature type="domain" description="C2H2-type" evidence="7">
    <location>
        <begin position="475"/>
        <end position="505"/>
    </location>
</feature>
<gene>
    <name evidence="8" type="ORF">PLXY2_LOCUS6917</name>
</gene>
<evidence type="ECO:0000256" key="6">
    <source>
        <dbReference type="SAM" id="MobiDB-lite"/>
    </source>
</evidence>
<dbReference type="InterPro" id="IPR036236">
    <property type="entry name" value="Znf_C2H2_sf"/>
</dbReference>
<proteinExistence type="predicted"/>
<dbReference type="AlphaFoldDB" id="A0A8S4EVC4"/>
<evidence type="ECO:0000313" key="9">
    <source>
        <dbReference type="Proteomes" id="UP000653454"/>
    </source>
</evidence>
<protein>
    <submittedName>
        <fullName evidence="8">(diamondback moth) hypothetical protein</fullName>
    </submittedName>
</protein>
<feature type="compositionally biased region" description="Basic residues" evidence="6">
    <location>
        <begin position="187"/>
        <end position="206"/>
    </location>
</feature>
<feature type="domain" description="C2H2-type" evidence="7">
    <location>
        <begin position="537"/>
        <end position="565"/>
    </location>
</feature>
<feature type="domain" description="C2H2-type" evidence="7">
    <location>
        <begin position="267"/>
        <end position="295"/>
    </location>
</feature>
<dbReference type="EMBL" id="CAJHNJ030000023">
    <property type="protein sequence ID" value="CAG9120067.1"/>
    <property type="molecule type" value="Genomic_DNA"/>
</dbReference>
<dbReference type="Pfam" id="PF00096">
    <property type="entry name" value="zf-C2H2"/>
    <property type="match status" value="3"/>
</dbReference>
<feature type="compositionally biased region" description="Acidic residues" evidence="6">
    <location>
        <begin position="141"/>
        <end position="154"/>
    </location>
</feature>
<feature type="domain" description="C2H2-type" evidence="7">
    <location>
        <begin position="353"/>
        <end position="380"/>
    </location>
</feature>
<feature type="domain" description="C2H2-type" evidence="7">
    <location>
        <begin position="380"/>
        <end position="407"/>
    </location>
</feature>
<reference evidence="8" key="1">
    <citation type="submission" date="2020-11" db="EMBL/GenBank/DDBJ databases">
        <authorList>
            <person name="Whiteford S."/>
        </authorList>
    </citation>
    <scope>NUCLEOTIDE SEQUENCE</scope>
</reference>
<feature type="domain" description="C2H2-type" evidence="7">
    <location>
        <begin position="572"/>
        <end position="600"/>
    </location>
</feature>
<keyword evidence="2" id="KW-0677">Repeat</keyword>
<comment type="caution">
    <text evidence="8">The sequence shown here is derived from an EMBL/GenBank/DDBJ whole genome shotgun (WGS) entry which is preliminary data.</text>
</comment>
<dbReference type="Gene3D" id="3.30.160.60">
    <property type="entry name" value="Classic Zinc Finger"/>
    <property type="match status" value="7"/>
</dbReference>
<dbReference type="Proteomes" id="UP000653454">
    <property type="component" value="Unassembled WGS sequence"/>
</dbReference>
<dbReference type="PROSITE" id="PS00028">
    <property type="entry name" value="ZINC_FINGER_C2H2_1"/>
    <property type="match status" value="9"/>
</dbReference>
<feature type="domain" description="C2H2-type" evidence="7">
    <location>
        <begin position="634"/>
        <end position="662"/>
    </location>
</feature>
<dbReference type="SMART" id="SM00355">
    <property type="entry name" value="ZnF_C2H2"/>
    <property type="match status" value="13"/>
</dbReference>
<keyword evidence="3 5" id="KW-0863">Zinc-finger</keyword>
<evidence type="ECO:0000256" key="1">
    <source>
        <dbReference type="ARBA" id="ARBA00022723"/>
    </source>
</evidence>
<dbReference type="PANTHER" id="PTHR24379">
    <property type="entry name" value="KRAB AND ZINC FINGER DOMAIN-CONTAINING"/>
    <property type="match status" value="1"/>
</dbReference>
<evidence type="ECO:0000259" key="7">
    <source>
        <dbReference type="PROSITE" id="PS50157"/>
    </source>
</evidence>
<dbReference type="InterPro" id="IPR013087">
    <property type="entry name" value="Znf_C2H2_type"/>
</dbReference>
<dbReference type="PROSITE" id="PS50157">
    <property type="entry name" value="ZINC_FINGER_C2H2_2"/>
    <property type="match status" value="11"/>
</dbReference>
<name>A0A8S4EVC4_PLUXY</name>
<sequence>MKEININIEGYNVNGICVGCLNYNRKMFYSEEVKDCFKILANIDVPDGLTIQVCWECMASVRALGQFQTQILKSYQVLIDYSRQSPFLNAPEDLTVHATQRLNHSEVSVWCSTPRESGQDELEVEVPSAGVKTELVHVKEEDDDFPSQTDEPDYEPLATNHTDTLDSPMSKYESSDEDIQLSELRKGKEKRKAKKSKKEGSRKKKVKEVSKKSAEEVKSAKGQETKTLRKMKNLSEDLVQLYTMTEDQMWEIRAADLESKDFVKVKYKCNDCIIVFNSEKYMQDHFKGKHNPKSPNSYQCDVCKSYLLTTDNASVHRSLHLKAYSCKMCQYTTTMKRAMSSHTRLHKSESQKYECAMCNKAFATKSKLTYHKNVCKQEKPQCDCCGKVFANKVTLKYHLNVMAGVKSSNKPKEKLSIPCKGCGKVFPSKKSYRAHVVIHDGLEYPCPKCGKLFQWKRNLARHLRNHSDRETGARHECRQCGKRFSSRDCYNNHMRFSKKHVSQDSYVHNCGFCGKKFPTKWCLVDHVDWEHLKKIKYQCSVCAKPFKTAKIMVAHVNNIHGGRKQREPDGEHLCDICGKYYKTEKRLKGHVWAMHTHRSTTKSYKCALCPATFTWQTSVYKHVKCMHQNPKRSYKCALCPATFTWQTSVYKHVKCMHQNPKRQPPRPSQPKVELQPQQYYTVQTATTPATLSHAPHALHVYSVPGR</sequence>
<evidence type="ECO:0000256" key="2">
    <source>
        <dbReference type="ARBA" id="ARBA00022737"/>
    </source>
</evidence>
<evidence type="ECO:0000256" key="4">
    <source>
        <dbReference type="ARBA" id="ARBA00022833"/>
    </source>
</evidence>
<dbReference type="Pfam" id="PF12874">
    <property type="entry name" value="zf-met"/>
    <property type="match status" value="2"/>
</dbReference>
<evidence type="ECO:0000313" key="8">
    <source>
        <dbReference type="EMBL" id="CAG9120067.1"/>
    </source>
</evidence>
<feature type="compositionally biased region" description="Basic and acidic residues" evidence="6">
    <location>
        <begin position="207"/>
        <end position="223"/>
    </location>
</feature>
<feature type="domain" description="C2H2-type" evidence="7">
    <location>
        <begin position="324"/>
        <end position="351"/>
    </location>
</feature>
<dbReference type="PANTHER" id="PTHR24379:SF121">
    <property type="entry name" value="C2H2-TYPE DOMAIN-CONTAINING PROTEIN"/>
    <property type="match status" value="1"/>
</dbReference>
<keyword evidence="4" id="KW-0862">Zinc</keyword>
<accession>A0A8S4EVC4</accession>
<evidence type="ECO:0000256" key="3">
    <source>
        <dbReference type="ARBA" id="ARBA00022771"/>
    </source>
</evidence>
<dbReference type="SUPFAM" id="SSF57667">
    <property type="entry name" value="beta-beta-alpha zinc fingers"/>
    <property type="match status" value="5"/>
</dbReference>
<feature type="domain" description="C2H2-type" evidence="7">
    <location>
        <begin position="444"/>
        <end position="471"/>
    </location>
</feature>
<keyword evidence="9" id="KW-1185">Reference proteome</keyword>
<evidence type="ECO:0000256" key="5">
    <source>
        <dbReference type="PROSITE-ProRule" id="PRU00042"/>
    </source>
</evidence>